<dbReference type="STRING" id="39060.SAMN05660706_11078"/>
<evidence type="ECO:0000313" key="2">
    <source>
        <dbReference type="EMBL" id="SFR04479.1"/>
    </source>
</evidence>
<sequence length="209" mass="23436">MPLSRHQQRMKSMQVGLFPAAFKISASTGLRFASGRIWRSCIMRRTGSYTGSFINNSFLFSSYASGLLRDSSRQFGSLSFTKSRYRRSDTSLAGNNPPAPNMPFQDRHRKRGLAPFSKSENGASPLFCPLRYCQNPHQCFAPTGLWFASPAFNSSQQSFPLINQPVIERLNRRGNQAFYQLGHCSACSTQHQSKQAKRVGNNQVDQPEG</sequence>
<reference evidence="3" key="1">
    <citation type="submission" date="2016-10" db="EMBL/GenBank/DDBJ databases">
        <authorList>
            <person name="Varghese N."/>
            <person name="Submissions S."/>
        </authorList>
    </citation>
    <scope>NUCLEOTIDE SEQUENCE [LARGE SCALE GENOMIC DNA]</scope>
    <source>
        <strain evidence="3">DSM 3669</strain>
    </source>
</reference>
<proteinExistence type="predicted"/>
<dbReference type="EMBL" id="FOYM01000010">
    <property type="protein sequence ID" value="SFR04479.1"/>
    <property type="molecule type" value="Genomic_DNA"/>
</dbReference>
<accession>A0A1I6DGB0</accession>
<protein>
    <submittedName>
        <fullName evidence="2">Uncharacterized protein</fullName>
    </submittedName>
</protein>
<evidence type="ECO:0000256" key="1">
    <source>
        <dbReference type="SAM" id="MobiDB-lite"/>
    </source>
</evidence>
<dbReference type="AlphaFoldDB" id="A0A1I6DGB0"/>
<dbReference type="Proteomes" id="UP000199584">
    <property type="component" value="Unassembled WGS sequence"/>
</dbReference>
<name>A0A1I6DGB0_9FIRM</name>
<gene>
    <name evidence="2" type="ORF">SAMN05660706_11078</name>
</gene>
<feature type="region of interest" description="Disordered" evidence="1">
    <location>
        <begin position="88"/>
        <end position="107"/>
    </location>
</feature>
<evidence type="ECO:0000313" key="3">
    <source>
        <dbReference type="Proteomes" id="UP000199584"/>
    </source>
</evidence>
<organism evidence="2 3">
    <name type="scientific">Desulfoscipio geothermicus DSM 3669</name>
    <dbReference type="NCBI Taxonomy" id="1121426"/>
    <lineage>
        <taxon>Bacteria</taxon>
        <taxon>Bacillati</taxon>
        <taxon>Bacillota</taxon>
        <taxon>Clostridia</taxon>
        <taxon>Eubacteriales</taxon>
        <taxon>Desulfallaceae</taxon>
        <taxon>Desulfoscipio</taxon>
    </lineage>
</organism>
<keyword evidence="3" id="KW-1185">Reference proteome</keyword>